<dbReference type="STRING" id="240303.SAMN05421677_107196"/>
<dbReference type="Proteomes" id="UP000198860">
    <property type="component" value="Unassembled WGS sequence"/>
</dbReference>
<name>A0A1H0M1G5_HALAD</name>
<dbReference type="AlphaFoldDB" id="A0A1H0M1G5"/>
<protein>
    <submittedName>
        <fullName evidence="1">DNA phosphorothioation-dependent restriction protein DptG</fullName>
    </submittedName>
</protein>
<dbReference type="NCBIfam" id="TIGR03236">
    <property type="entry name" value="dnd_assoc_1"/>
    <property type="match status" value="1"/>
</dbReference>
<sequence>MIHLERLEELRKSLRVKGEGEKKELSHIINKRAHMLPFQTRNPERAKFKNGFLPVIGQFVRYADSKKLGADIDNREVIQNIKDKVRMDESDAPHFEKVLEKFLLQSENFRILHPFMLSYVPLSDSQEATGEKNIALYMHNALLKGDESVFHDILHGSEKGHVLTKLVRDHMPELEKEAAQNNYPQPLDFISGYFKEDLLFLARHEEYFLQHIELFLAYYYFFSISQLTLKLNQFDKAEDDRPTDLYYNLDWEASSRNRAAYKRGYSQVKESARNLLVHINTLEHLNFIFDVKNQDYLRLLTTFENKDENERKEVISALRHWIKEYSSIAMKEEVSVQDDMTVNDLMRELFKTIKKVYGQSTRAGTESRYALGIEEIGKRYFLKTRGALGHTLNVTQDFLLLMAALVVKDEKISLKKMFKELEKRGLFFDRQSQEEIQEMFDKLNLIEKKSDSGDAQYVKPIL</sequence>
<reference evidence="2" key="1">
    <citation type="submission" date="2016-10" db="EMBL/GenBank/DDBJ databases">
        <authorList>
            <person name="Varghese N."/>
            <person name="Submissions S."/>
        </authorList>
    </citation>
    <scope>NUCLEOTIDE SEQUENCE [LARGE SCALE GENOMIC DNA]</scope>
    <source>
        <strain evidence="2">CGMCC 1.3703</strain>
    </source>
</reference>
<dbReference type="InterPro" id="IPR017645">
    <property type="entry name" value="Dnd_assoc_1"/>
</dbReference>
<dbReference type="EMBL" id="FNIZ01000007">
    <property type="protein sequence ID" value="SDO74289.1"/>
    <property type="molecule type" value="Genomic_DNA"/>
</dbReference>
<evidence type="ECO:0000313" key="1">
    <source>
        <dbReference type="EMBL" id="SDO74289.1"/>
    </source>
</evidence>
<evidence type="ECO:0000313" key="2">
    <source>
        <dbReference type="Proteomes" id="UP000198860"/>
    </source>
</evidence>
<keyword evidence="2" id="KW-1185">Reference proteome</keyword>
<proteinExistence type="predicted"/>
<gene>
    <name evidence="1" type="ORF">SAMN05421677_107196</name>
</gene>
<organism evidence="1 2">
    <name type="scientific">Halobacillus aidingensis</name>
    <dbReference type="NCBI Taxonomy" id="240303"/>
    <lineage>
        <taxon>Bacteria</taxon>
        <taxon>Bacillati</taxon>
        <taxon>Bacillota</taxon>
        <taxon>Bacilli</taxon>
        <taxon>Bacillales</taxon>
        <taxon>Bacillaceae</taxon>
        <taxon>Halobacillus</taxon>
    </lineage>
</organism>
<accession>A0A1H0M1G5</accession>